<organism evidence="11 12">
    <name type="scientific">Kurthia gibsonii</name>
    <dbReference type="NCBI Taxonomy" id="33946"/>
    <lineage>
        <taxon>Bacteria</taxon>
        <taxon>Bacillati</taxon>
        <taxon>Bacillota</taxon>
        <taxon>Bacilli</taxon>
        <taxon>Bacillales</taxon>
        <taxon>Caryophanaceae</taxon>
        <taxon>Kurthia</taxon>
    </lineage>
</organism>
<dbReference type="InterPro" id="IPR017871">
    <property type="entry name" value="ABC_transporter-like_CS"/>
</dbReference>
<keyword evidence="9" id="KW-0472">Membrane</keyword>
<dbReference type="EMBL" id="JBCEWA010000008">
    <property type="protein sequence ID" value="MEL5988986.1"/>
    <property type="molecule type" value="Genomic_DNA"/>
</dbReference>
<evidence type="ECO:0000256" key="6">
    <source>
        <dbReference type="ARBA" id="ARBA00022840"/>
    </source>
</evidence>
<gene>
    <name evidence="11" type="ORF">AAF454_11290</name>
</gene>
<dbReference type="Gene3D" id="3.40.50.300">
    <property type="entry name" value="P-loop containing nucleotide triphosphate hydrolases"/>
    <property type="match status" value="1"/>
</dbReference>
<evidence type="ECO:0000313" key="11">
    <source>
        <dbReference type="EMBL" id="MEL5988986.1"/>
    </source>
</evidence>
<comment type="subcellular location">
    <subcellularLocation>
        <location evidence="1">Cell membrane</location>
        <topology evidence="1">Peripheral membrane protein</topology>
    </subcellularLocation>
</comment>
<dbReference type="SMART" id="SM00382">
    <property type="entry name" value="AAA"/>
    <property type="match status" value="1"/>
</dbReference>
<dbReference type="PROSITE" id="PS50893">
    <property type="entry name" value="ABC_TRANSPORTER_2"/>
    <property type="match status" value="1"/>
</dbReference>
<keyword evidence="3" id="KW-1003">Cell membrane</keyword>
<keyword evidence="7" id="KW-0408">Iron</keyword>
<keyword evidence="12" id="KW-1185">Reference proteome</keyword>
<dbReference type="GeneID" id="97820001"/>
<protein>
    <submittedName>
        <fullName evidence="11">ABC transporter ATP-binding protein</fullName>
    </submittedName>
</protein>
<evidence type="ECO:0000256" key="7">
    <source>
        <dbReference type="ARBA" id="ARBA00023004"/>
    </source>
</evidence>
<name>A0ABU9LQY1_9BACL</name>
<evidence type="ECO:0000256" key="8">
    <source>
        <dbReference type="ARBA" id="ARBA00023065"/>
    </source>
</evidence>
<keyword evidence="8" id="KW-0406">Ion transport</keyword>
<accession>A0ABU9LQY1</accession>
<dbReference type="PANTHER" id="PTHR42771:SF4">
    <property type="entry name" value="IRON(3+)-HYDROXAMATE IMPORT ATP-BINDING PROTEIN FHUC"/>
    <property type="match status" value="1"/>
</dbReference>
<evidence type="ECO:0000256" key="2">
    <source>
        <dbReference type="ARBA" id="ARBA00022448"/>
    </source>
</evidence>
<dbReference type="GO" id="GO:0005524">
    <property type="term" value="F:ATP binding"/>
    <property type="evidence" value="ECO:0007669"/>
    <property type="project" value="UniProtKB-KW"/>
</dbReference>
<dbReference type="Proteomes" id="UP001398420">
    <property type="component" value="Unassembled WGS sequence"/>
</dbReference>
<dbReference type="PROSITE" id="PS00211">
    <property type="entry name" value="ABC_TRANSPORTER_1"/>
    <property type="match status" value="1"/>
</dbReference>
<evidence type="ECO:0000256" key="5">
    <source>
        <dbReference type="ARBA" id="ARBA00022741"/>
    </source>
</evidence>
<sequence length="261" mass="30100">MLKVEHLHLSINQNAILHDIQFEIKEGEIVSIIGPNGSGKSTILKAISQMIPIDEQVVFLQGEDLYHVRSKERSKRMSVLFQSNEAPHDLTVQQLVEYGRTPHKKWFQTLNIEDEEIIDWAIEQTGLEDFRHRFVSSLSGGEAQRAWIAMSLAQRPKILLLDEPTTYLDIAHQLQLLELIHRVNRDFGMTIVMVLHDLNQASLYSDRVCMIQKGKIVKYGTSEEVMTRELIRQVYHVDCDINAHFKHGRPRIQWIGIAEGD</sequence>
<dbReference type="RefSeq" id="WP_087682001.1">
    <property type="nucleotide sequence ID" value="NZ_BJOB01000001.1"/>
</dbReference>
<evidence type="ECO:0000256" key="3">
    <source>
        <dbReference type="ARBA" id="ARBA00022475"/>
    </source>
</evidence>
<dbReference type="InterPro" id="IPR003439">
    <property type="entry name" value="ABC_transporter-like_ATP-bd"/>
</dbReference>
<reference evidence="11 12" key="1">
    <citation type="submission" date="2024-04" db="EMBL/GenBank/DDBJ databases">
        <authorList>
            <person name="Wu Y.S."/>
            <person name="Zhang L."/>
        </authorList>
    </citation>
    <scope>NUCLEOTIDE SEQUENCE [LARGE SCALE GENOMIC DNA]</scope>
    <source>
        <strain evidence="11 12">KG-01</strain>
    </source>
</reference>
<keyword evidence="4" id="KW-0410">Iron transport</keyword>
<proteinExistence type="predicted"/>
<feature type="domain" description="ABC transporter" evidence="10">
    <location>
        <begin position="2"/>
        <end position="238"/>
    </location>
</feature>
<evidence type="ECO:0000313" key="12">
    <source>
        <dbReference type="Proteomes" id="UP001398420"/>
    </source>
</evidence>
<comment type="caution">
    <text evidence="11">The sequence shown here is derived from an EMBL/GenBank/DDBJ whole genome shotgun (WGS) entry which is preliminary data.</text>
</comment>
<dbReference type="InterPro" id="IPR027417">
    <property type="entry name" value="P-loop_NTPase"/>
</dbReference>
<dbReference type="Pfam" id="PF00005">
    <property type="entry name" value="ABC_tran"/>
    <property type="match status" value="1"/>
</dbReference>
<evidence type="ECO:0000256" key="1">
    <source>
        <dbReference type="ARBA" id="ARBA00004202"/>
    </source>
</evidence>
<dbReference type="PANTHER" id="PTHR42771">
    <property type="entry name" value="IRON(3+)-HYDROXAMATE IMPORT ATP-BINDING PROTEIN FHUC"/>
    <property type="match status" value="1"/>
</dbReference>
<keyword evidence="6 11" id="KW-0067">ATP-binding</keyword>
<dbReference type="InterPro" id="IPR003593">
    <property type="entry name" value="AAA+_ATPase"/>
</dbReference>
<dbReference type="CDD" id="cd03214">
    <property type="entry name" value="ABC_Iron-Siderophores_B12_Hemin"/>
    <property type="match status" value="1"/>
</dbReference>
<evidence type="ECO:0000259" key="10">
    <source>
        <dbReference type="PROSITE" id="PS50893"/>
    </source>
</evidence>
<dbReference type="InterPro" id="IPR051535">
    <property type="entry name" value="Siderophore_ABC-ATPase"/>
</dbReference>
<evidence type="ECO:0000256" key="4">
    <source>
        <dbReference type="ARBA" id="ARBA00022496"/>
    </source>
</evidence>
<keyword evidence="2" id="KW-0813">Transport</keyword>
<keyword evidence="5" id="KW-0547">Nucleotide-binding</keyword>
<evidence type="ECO:0000256" key="9">
    <source>
        <dbReference type="ARBA" id="ARBA00023136"/>
    </source>
</evidence>
<dbReference type="SUPFAM" id="SSF52540">
    <property type="entry name" value="P-loop containing nucleoside triphosphate hydrolases"/>
    <property type="match status" value="1"/>
</dbReference>